<reference evidence="4" key="1">
    <citation type="submission" date="2023-07" db="EMBL/GenBank/DDBJ databases">
        <title>Black Yeasts Isolated from many extreme environments.</title>
        <authorList>
            <person name="Coleine C."/>
            <person name="Stajich J.E."/>
            <person name="Selbmann L."/>
        </authorList>
    </citation>
    <scope>NUCLEOTIDE SEQUENCE</scope>
    <source>
        <strain evidence="4">CCFEE 5485</strain>
    </source>
</reference>
<feature type="region of interest" description="Disordered" evidence="2">
    <location>
        <begin position="164"/>
        <end position="256"/>
    </location>
</feature>
<feature type="region of interest" description="Disordered" evidence="2">
    <location>
        <begin position="505"/>
        <end position="542"/>
    </location>
</feature>
<dbReference type="EMBL" id="JAUTXT010000020">
    <property type="protein sequence ID" value="KAK3674276.1"/>
    <property type="molecule type" value="Genomic_DNA"/>
</dbReference>
<dbReference type="CDD" id="cd01767">
    <property type="entry name" value="UBX"/>
    <property type="match status" value="1"/>
</dbReference>
<feature type="compositionally biased region" description="Basic and acidic residues" evidence="2">
    <location>
        <begin position="505"/>
        <end position="518"/>
    </location>
</feature>
<feature type="compositionally biased region" description="Low complexity" evidence="2">
    <location>
        <begin position="164"/>
        <end position="190"/>
    </location>
</feature>
<feature type="coiled-coil region" evidence="1">
    <location>
        <begin position="260"/>
        <end position="287"/>
    </location>
</feature>
<dbReference type="InterPro" id="IPR029071">
    <property type="entry name" value="Ubiquitin-like_domsf"/>
</dbReference>
<feature type="domain" description="UBX" evidence="3">
    <location>
        <begin position="322"/>
        <end position="408"/>
    </location>
</feature>
<feature type="compositionally biased region" description="Basic and acidic residues" evidence="2">
    <location>
        <begin position="127"/>
        <end position="140"/>
    </location>
</feature>
<feature type="compositionally biased region" description="Polar residues" evidence="2">
    <location>
        <begin position="298"/>
        <end position="318"/>
    </location>
</feature>
<dbReference type="Proteomes" id="UP001274830">
    <property type="component" value="Unassembled WGS sequence"/>
</dbReference>
<evidence type="ECO:0000256" key="1">
    <source>
        <dbReference type="SAM" id="Coils"/>
    </source>
</evidence>
<dbReference type="GO" id="GO:0005783">
    <property type="term" value="C:endoplasmic reticulum"/>
    <property type="evidence" value="ECO:0007669"/>
    <property type="project" value="TreeGrafter"/>
</dbReference>
<feature type="region of interest" description="Disordered" evidence="2">
    <location>
        <begin position="289"/>
        <end position="318"/>
    </location>
</feature>
<dbReference type="Gene3D" id="3.10.20.90">
    <property type="entry name" value="Phosphatidylinositol 3-kinase Catalytic Subunit, Chain A, domain 1"/>
    <property type="match status" value="1"/>
</dbReference>
<dbReference type="InterPro" id="IPR001012">
    <property type="entry name" value="UBX_dom"/>
</dbReference>
<proteinExistence type="predicted"/>
<keyword evidence="1" id="KW-0175">Coiled coil</keyword>
<dbReference type="GO" id="GO:0036503">
    <property type="term" value="P:ERAD pathway"/>
    <property type="evidence" value="ECO:0007669"/>
    <property type="project" value="TreeGrafter"/>
</dbReference>
<evidence type="ECO:0000256" key="2">
    <source>
        <dbReference type="SAM" id="MobiDB-lite"/>
    </source>
</evidence>
<evidence type="ECO:0000313" key="5">
    <source>
        <dbReference type="Proteomes" id="UP001274830"/>
    </source>
</evidence>
<feature type="compositionally biased region" description="Basic and acidic residues" evidence="2">
    <location>
        <begin position="195"/>
        <end position="241"/>
    </location>
</feature>
<evidence type="ECO:0000259" key="3">
    <source>
        <dbReference type="PROSITE" id="PS50033"/>
    </source>
</evidence>
<dbReference type="SUPFAM" id="SSF54236">
    <property type="entry name" value="Ubiquitin-like"/>
    <property type="match status" value="1"/>
</dbReference>
<keyword evidence="5" id="KW-1185">Reference proteome</keyword>
<sequence>MAGNSIFHPGDLQSGISTAIQQHKLVACFIRGDDNPTSSLWEQEWLAEYAEIIAEKAVLLRIEHGSQEAGFLGAFCTIERAPALVVIHNGRVLEKLGAEVGKEEWEERVLGALGLGGGIEEEEEEVEEKRVGEKEVKLGDDTATGDVAQAVSQASAAVTSALFPQSSSSSSSTSQPQSQLQQESSQTPTTLFPDRSARLEAEKAQRDADEKAARTARQEARRKEAEEAYQHHRGDKGKGRATDAPATGDPDKARARDAWLYQQKLRKDEAKKEKERILERIEADKAERRLRAQRAKEPTSSAEAQESPLPQSRLAAQTRSAGASGTCALLIRLFDGSSVRGKFSTSNTLGRDVRNWIKEQAPQGSGGADIPFTFRQILAPRPSRSIEMSEEFHTLADLELVPNATLVLVPVAGSVSAYAGAVGVGGDGSWLGWGYGLASSAAQRASYFLPSFSRLYLGGTGDPEERGNSEGAAQAGADSSSAGAEGIGLGAGAIGGRVRVKTLADQRAEAAKRQKRTEFYNGNSSAFEGRKGDDGEDDEVAK</sequence>
<protein>
    <recommendedName>
        <fullName evidence="3">UBX domain-containing protein</fullName>
    </recommendedName>
</protein>
<name>A0AAE1C0Z0_9PEZI</name>
<dbReference type="SMART" id="SM00166">
    <property type="entry name" value="UBX"/>
    <property type="match status" value="1"/>
</dbReference>
<dbReference type="AlphaFoldDB" id="A0AAE1C0Z0"/>
<comment type="caution">
    <text evidence="4">The sequence shown here is derived from an EMBL/GenBank/DDBJ whole genome shotgun (WGS) entry which is preliminary data.</text>
</comment>
<organism evidence="4 5">
    <name type="scientific">Recurvomyces mirabilis</name>
    <dbReference type="NCBI Taxonomy" id="574656"/>
    <lineage>
        <taxon>Eukaryota</taxon>
        <taxon>Fungi</taxon>
        <taxon>Dikarya</taxon>
        <taxon>Ascomycota</taxon>
        <taxon>Pezizomycotina</taxon>
        <taxon>Dothideomycetes</taxon>
        <taxon>Dothideomycetidae</taxon>
        <taxon>Mycosphaerellales</taxon>
        <taxon>Teratosphaeriaceae</taxon>
        <taxon>Recurvomyces</taxon>
    </lineage>
</organism>
<feature type="compositionally biased region" description="Low complexity" evidence="2">
    <location>
        <begin position="469"/>
        <end position="480"/>
    </location>
</feature>
<evidence type="ECO:0000313" key="4">
    <source>
        <dbReference type="EMBL" id="KAK3674276.1"/>
    </source>
</evidence>
<gene>
    <name evidence="4" type="ORF">LTR78_005745</name>
</gene>
<dbReference type="PANTHER" id="PTHR46424">
    <property type="entry name" value="UBX DOMAIN-CONTAINING PROTEIN 4"/>
    <property type="match status" value="1"/>
</dbReference>
<feature type="region of interest" description="Disordered" evidence="2">
    <location>
        <begin position="460"/>
        <end position="480"/>
    </location>
</feature>
<dbReference type="PROSITE" id="PS50033">
    <property type="entry name" value="UBX"/>
    <property type="match status" value="1"/>
</dbReference>
<feature type="region of interest" description="Disordered" evidence="2">
    <location>
        <begin position="116"/>
        <end position="142"/>
    </location>
</feature>
<dbReference type="Pfam" id="PF23187">
    <property type="entry name" value="UBX7_N"/>
    <property type="match status" value="1"/>
</dbReference>
<dbReference type="PANTHER" id="PTHR46424:SF1">
    <property type="entry name" value="UBX DOMAIN-CONTAINING PROTEIN 4"/>
    <property type="match status" value="1"/>
</dbReference>
<accession>A0AAE1C0Z0</accession>
<dbReference type="Pfam" id="PF00789">
    <property type="entry name" value="UBX"/>
    <property type="match status" value="1"/>
</dbReference>